<reference evidence="2 3" key="1">
    <citation type="submission" date="2019-03" db="EMBL/GenBank/DDBJ databases">
        <title>Genomic Encyclopedia of Type Strains, Phase III (KMG-III): the genomes of soil and plant-associated and newly described type strains.</title>
        <authorList>
            <person name="Whitman W."/>
        </authorList>
    </citation>
    <scope>NUCLEOTIDE SEQUENCE [LARGE SCALE GENOMIC DNA]</scope>
    <source>
        <strain evidence="2 3">VKM Ac-2573</strain>
    </source>
</reference>
<keyword evidence="3" id="KW-1185">Reference proteome</keyword>
<sequence>MLEDDELPDEESFEVDEDFDDSDDEDADDELPEPDEDDDSDFAGTEPLPVERLSVR</sequence>
<protein>
    <submittedName>
        <fullName evidence="2">Uncharacterized protein</fullName>
    </submittedName>
</protein>
<dbReference type="EMBL" id="SODP01000003">
    <property type="protein sequence ID" value="TDW66168.1"/>
    <property type="molecule type" value="Genomic_DNA"/>
</dbReference>
<comment type="caution">
    <text evidence="2">The sequence shown here is derived from an EMBL/GenBank/DDBJ whole genome shotgun (WGS) entry which is preliminary data.</text>
</comment>
<gene>
    <name evidence="2" type="ORF">EV653_6188</name>
</gene>
<evidence type="ECO:0000313" key="3">
    <source>
        <dbReference type="Proteomes" id="UP000295146"/>
    </source>
</evidence>
<name>A0A4R8BWJ6_9ACTN</name>
<evidence type="ECO:0000313" key="2">
    <source>
        <dbReference type="EMBL" id="TDW66168.1"/>
    </source>
</evidence>
<evidence type="ECO:0000256" key="1">
    <source>
        <dbReference type="SAM" id="MobiDB-lite"/>
    </source>
</evidence>
<dbReference type="Proteomes" id="UP000295146">
    <property type="component" value="Unassembled WGS sequence"/>
</dbReference>
<organism evidence="2 3">
    <name type="scientific">Kribbella pratensis</name>
    <dbReference type="NCBI Taxonomy" id="2512112"/>
    <lineage>
        <taxon>Bacteria</taxon>
        <taxon>Bacillati</taxon>
        <taxon>Actinomycetota</taxon>
        <taxon>Actinomycetes</taxon>
        <taxon>Propionibacteriales</taxon>
        <taxon>Kribbellaceae</taxon>
        <taxon>Kribbella</taxon>
    </lineage>
</organism>
<dbReference type="AlphaFoldDB" id="A0A4R8BWJ6"/>
<accession>A0A4R8BWJ6</accession>
<proteinExistence type="predicted"/>
<feature type="compositionally biased region" description="Acidic residues" evidence="1">
    <location>
        <begin position="1"/>
        <end position="41"/>
    </location>
</feature>
<feature type="region of interest" description="Disordered" evidence="1">
    <location>
        <begin position="1"/>
        <end position="56"/>
    </location>
</feature>